<name>A0A5J4X4E1_9EUKA</name>
<dbReference type="InterPro" id="IPR011042">
    <property type="entry name" value="6-blade_b-propeller_TolB-like"/>
</dbReference>
<dbReference type="OrthoDB" id="342730at2759"/>
<protein>
    <submittedName>
        <fullName evidence="2">Putative NHL repeat protein</fullName>
    </submittedName>
</protein>
<dbReference type="SUPFAM" id="SSF101898">
    <property type="entry name" value="NHL repeat"/>
    <property type="match status" value="1"/>
</dbReference>
<proteinExistence type="predicted"/>
<evidence type="ECO:0000313" key="2">
    <source>
        <dbReference type="EMBL" id="KAA6402094.1"/>
    </source>
</evidence>
<gene>
    <name evidence="2" type="ORF">EZS28_002380</name>
</gene>
<dbReference type="InterPro" id="IPR001258">
    <property type="entry name" value="NHL_repeat"/>
</dbReference>
<dbReference type="Gene3D" id="2.120.10.30">
    <property type="entry name" value="TolB, C-terminal domain"/>
    <property type="match status" value="3"/>
</dbReference>
<evidence type="ECO:0000313" key="3">
    <source>
        <dbReference type="Proteomes" id="UP000324800"/>
    </source>
</evidence>
<dbReference type="Proteomes" id="UP000324800">
    <property type="component" value="Unassembled WGS sequence"/>
</dbReference>
<comment type="caution">
    <text evidence="2">The sequence shown here is derived from an EMBL/GenBank/DDBJ whole genome shotgun (WGS) entry which is preliminary data.</text>
</comment>
<dbReference type="EMBL" id="SNRW01000287">
    <property type="protein sequence ID" value="KAA6402094.1"/>
    <property type="molecule type" value="Genomic_DNA"/>
</dbReference>
<dbReference type="PANTHER" id="PTHR46388:SF2">
    <property type="entry name" value="NHL REPEAT-CONTAINING PROTEIN 2"/>
    <property type="match status" value="1"/>
</dbReference>
<organism evidence="2 3">
    <name type="scientific">Streblomastix strix</name>
    <dbReference type="NCBI Taxonomy" id="222440"/>
    <lineage>
        <taxon>Eukaryota</taxon>
        <taxon>Metamonada</taxon>
        <taxon>Preaxostyla</taxon>
        <taxon>Oxymonadida</taxon>
        <taxon>Streblomastigidae</taxon>
        <taxon>Streblomastix</taxon>
    </lineage>
</organism>
<reference evidence="2 3" key="1">
    <citation type="submission" date="2019-03" db="EMBL/GenBank/DDBJ databases">
        <title>Single cell metagenomics reveals metabolic interactions within the superorganism composed of flagellate Streblomastix strix and complex community of Bacteroidetes bacteria on its surface.</title>
        <authorList>
            <person name="Treitli S.C."/>
            <person name="Kolisko M."/>
            <person name="Husnik F."/>
            <person name="Keeling P."/>
            <person name="Hampl V."/>
        </authorList>
    </citation>
    <scope>NUCLEOTIDE SEQUENCE [LARGE SCALE GENOMIC DNA]</scope>
    <source>
        <strain evidence="2">ST1C</strain>
    </source>
</reference>
<dbReference type="Pfam" id="PF01436">
    <property type="entry name" value="NHL"/>
    <property type="match status" value="2"/>
</dbReference>
<dbReference type="AlphaFoldDB" id="A0A5J4X4E1"/>
<sequence length="286" mass="30952">MQVRTLCGSLRVGSTDGAHTQARFNRPGASCILPDGTILIADIGNNLLRRMNKSGLVETIAANETRTNIIEPTGLAFVDGHIYVSDSGHNRIKSISIETMKIDKIFGNGKKGFYDGRSVDAMFSKPQGLYANQDGIYVADEGNSAIRMITKDGNVKTIVSGQGMKGPNGICLGNEDEIFITDKLNHCIYQFKDSTLRVIGGICGRCGFQDGFNSLFNSPTSITYANDGALLIVDSGNNCIRRISSDRLGVETIAGPLPTNNNDDDQVNIININNHLIHPDRLTSLQ</sequence>
<accession>A0A5J4X4E1</accession>
<dbReference type="PANTHER" id="PTHR46388">
    <property type="entry name" value="NHL REPEAT-CONTAINING PROTEIN 2"/>
    <property type="match status" value="1"/>
</dbReference>
<evidence type="ECO:0000256" key="1">
    <source>
        <dbReference type="ARBA" id="ARBA00022737"/>
    </source>
</evidence>
<keyword evidence="1" id="KW-0677">Repeat</keyword>